<dbReference type="PROSITE" id="PS50931">
    <property type="entry name" value="HTH_LYSR"/>
    <property type="match status" value="1"/>
</dbReference>
<keyword evidence="4" id="KW-0804">Transcription</keyword>
<organism evidence="6 7">
    <name type="scientific">Arthrobacter cupressi</name>
    <dbReference type="NCBI Taxonomy" id="1045773"/>
    <lineage>
        <taxon>Bacteria</taxon>
        <taxon>Bacillati</taxon>
        <taxon>Actinomycetota</taxon>
        <taxon>Actinomycetes</taxon>
        <taxon>Micrococcales</taxon>
        <taxon>Micrococcaceae</taxon>
        <taxon>Arthrobacter</taxon>
    </lineage>
</organism>
<proteinExistence type="inferred from homology"/>
<dbReference type="InterPro" id="IPR000847">
    <property type="entry name" value="LysR_HTH_N"/>
</dbReference>
<dbReference type="InterPro" id="IPR036390">
    <property type="entry name" value="WH_DNA-bd_sf"/>
</dbReference>
<dbReference type="GO" id="GO:0000976">
    <property type="term" value="F:transcription cis-regulatory region binding"/>
    <property type="evidence" value="ECO:0007669"/>
    <property type="project" value="TreeGrafter"/>
</dbReference>
<protein>
    <submittedName>
        <fullName evidence="6">ModE molybdate transport repressor domain-containing protein</fullName>
    </submittedName>
</protein>
<dbReference type="InterPro" id="IPR036388">
    <property type="entry name" value="WH-like_DNA-bd_sf"/>
</dbReference>
<dbReference type="Proteomes" id="UP000182130">
    <property type="component" value="Unassembled WGS sequence"/>
</dbReference>
<dbReference type="SUPFAM" id="SSF53850">
    <property type="entry name" value="Periplasmic binding protein-like II"/>
    <property type="match status" value="1"/>
</dbReference>
<dbReference type="STRING" id="1045773.SAMN05216555_10937"/>
<dbReference type="Gene3D" id="3.40.190.10">
    <property type="entry name" value="Periplasmic binding protein-like II"/>
    <property type="match status" value="2"/>
</dbReference>
<sequence>MLDLRRLTLLREVKLHGSMSAAARELAYSHSAISQQLGLLEKETGVILLEKVGRSVKLTPAGEELVQNTEAILAAMERAEADLATSHQRPQGVVTVAAFTTISRNVMPAAVAELARNFPHLDVHLRREDPELAVTQLLSRQVDAVVTDSFPGTPGAPSGGISTTVIGQDPVRGYLPRGHTFENFDQLRNVRWVLEPLSSASSQWALRVCRELGIEPIVAHVSSDLLFHLRMVEQGLAAAFLPDMVVHEVGSDLAPSSWLPSDQQRSIQYLVRSGSELSPALLAVRDAIVRAFEAAFRK</sequence>
<keyword evidence="3" id="KW-0238">DNA-binding</keyword>
<keyword evidence="7" id="KW-1185">Reference proteome</keyword>
<dbReference type="PANTHER" id="PTHR30126">
    <property type="entry name" value="HTH-TYPE TRANSCRIPTIONAL REGULATOR"/>
    <property type="match status" value="1"/>
</dbReference>
<evidence type="ECO:0000256" key="1">
    <source>
        <dbReference type="ARBA" id="ARBA00009437"/>
    </source>
</evidence>
<dbReference type="InterPro" id="IPR005119">
    <property type="entry name" value="LysR_subst-bd"/>
</dbReference>
<comment type="similarity">
    <text evidence="1">Belongs to the LysR transcriptional regulatory family.</text>
</comment>
<evidence type="ECO:0000256" key="4">
    <source>
        <dbReference type="ARBA" id="ARBA00023163"/>
    </source>
</evidence>
<dbReference type="AlphaFoldDB" id="A0A1G8SJ12"/>
<dbReference type="SUPFAM" id="SSF46785">
    <property type="entry name" value="Winged helix' DNA-binding domain"/>
    <property type="match status" value="1"/>
</dbReference>
<dbReference type="Pfam" id="PF00126">
    <property type="entry name" value="HTH_1"/>
    <property type="match status" value="1"/>
</dbReference>
<dbReference type="PANTHER" id="PTHR30126:SF97">
    <property type="entry name" value="HTH-TYPE TRANSCRIPTIONAL REGULATOR ABGR"/>
    <property type="match status" value="1"/>
</dbReference>
<accession>A0A1G8SJ12</accession>
<evidence type="ECO:0000256" key="2">
    <source>
        <dbReference type="ARBA" id="ARBA00023015"/>
    </source>
</evidence>
<name>A0A1G8SJ12_9MICC</name>
<evidence type="ECO:0000313" key="7">
    <source>
        <dbReference type="Proteomes" id="UP000182130"/>
    </source>
</evidence>
<dbReference type="Pfam" id="PF03466">
    <property type="entry name" value="LysR_substrate"/>
    <property type="match status" value="1"/>
</dbReference>
<reference evidence="7" key="1">
    <citation type="submission" date="2016-10" db="EMBL/GenBank/DDBJ databases">
        <authorList>
            <person name="Varghese N."/>
            <person name="Submissions S."/>
        </authorList>
    </citation>
    <scope>NUCLEOTIDE SEQUENCE [LARGE SCALE GENOMIC DNA]</scope>
    <source>
        <strain evidence="7">CGMCC 1.10783</strain>
    </source>
</reference>
<evidence type="ECO:0000259" key="5">
    <source>
        <dbReference type="PROSITE" id="PS50931"/>
    </source>
</evidence>
<dbReference type="Gene3D" id="1.10.10.10">
    <property type="entry name" value="Winged helix-like DNA-binding domain superfamily/Winged helix DNA-binding domain"/>
    <property type="match status" value="1"/>
</dbReference>
<evidence type="ECO:0000256" key="3">
    <source>
        <dbReference type="ARBA" id="ARBA00023125"/>
    </source>
</evidence>
<dbReference type="EMBL" id="FNEI01000009">
    <property type="protein sequence ID" value="SDJ29238.1"/>
    <property type="molecule type" value="Genomic_DNA"/>
</dbReference>
<dbReference type="GO" id="GO:0003700">
    <property type="term" value="F:DNA-binding transcription factor activity"/>
    <property type="evidence" value="ECO:0007669"/>
    <property type="project" value="InterPro"/>
</dbReference>
<gene>
    <name evidence="6" type="ORF">SAMN05216555_10937</name>
</gene>
<feature type="domain" description="HTH lysR-type" evidence="5">
    <location>
        <begin position="2"/>
        <end position="59"/>
    </location>
</feature>
<keyword evidence="2" id="KW-0805">Transcription regulation</keyword>
<evidence type="ECO:0000313" key="6">
    <source>
        <dbReference type="EMBL" id="SDJ29238.1"/>
    </source>
</evidence>